<gene>
    <name evidence="1" type="ORF">SAMN02745225_01933</name>
</gene>
<sequence length="362" mass="41539">MSTKNFAIPVDKTGWKLQDNSGTVRFTWDYDTQRDRLINLYEKGKRRQWDAKKRIDWSLPMDPNNPVEGLDEMIPIYGSEIWGKMDDKAKGELRLHLAAWQFSQFLHGEQGALICASKIVQNVPDIDSKYYAATQVMDEARHVEAYSMLLDKIGLAYPINYNLRDILDSVLTDSRWDMTYLGMQVLIEGLALAAFGGIRTFSQNELARTVTAYVMQDEARHVSFGRAALKDYYPNLSAKEREEREEFAAEACRMMRDRFLAIEVWETLGLDVEACTKYVTESESQSQFRSFLFMRIVPILRDIGLWGPRLRDAFEKMGVIGFADTDLDAVMAEDEKIADEIDELRRQEVAQIVTLGSSEESS</sequence>
<keyword evidence="2" id="KW-1185">Reference proteome</keyword>
<protein>
    <submittedName>
        <fullName evidence="1">p-aminobenzoate N-oxygenase AurF</fullName>
    </submittedName>
</protein>
<dbReference type="InterPro" id="IPR012348">
    <property type="entry name" value="RNR-like"/>
</dbReference>
<dbReference type="Pfam" id="PF11583">
    <property type="entry name" value="AurF"/>
    <property type="match status" value="1"/>
</dbReference>
<organism evidence="1 2">
    <name type="scientific">Ferrithrix thermotolerans DSM 19514</name>
    <dbReference type="NCBI Taxonomy" id="1121881"/>
    <lineage>
        <taxon>Bacteria</taxon>
        <taxon>Bacillati</taxon>
        <taxon>Actinomycetota</taxon>
        <taxon>Acidimicrobiia</taxon>
        <taxon>Acidimicrobiales</taxon>
        <taxon>Acidimicrobiaceae</taxon>
        <taxon>Ferrithrix</taxon>
    </lineage>
</organism>
<dbReference type="AlphaFoldDB" id="A0A1M4X994"/>
<dbReference type="STRING" id="1121881.SAMN02745225_01933"/>
<name>A0A1M4X994_9ACTN</name>
<dbReference type="OrthoDB" id="5500270at2"/>
<evidence type="ECO:0000313" key="2">
    <source>
        <dbReference type="Proteomes" id="UP000184295"/>
    </source>
</evidence>
<dbReference type="Proteomes" id="UP000184295">
    <property type="component" value="Unassembled WGS sequence"/>
</dbReference>
<dbReference type="Gene3D" id="1.10.620.20">
    <property type="entry name" value="Ribonucleotide Reductase, subunit A"/>
    <property type="match status" value="1"/>
</dbReference>
<dbReference type="RefSeq" id="WP_072791825.1">
    <property type="nucleotide sequence ID" value="NZ_FQUL01000035.1"/>
</dbReference>
<dbReference type="InterPro" id="IPR025859">
    <property type="entry name" value="AurF/CmlI"/>
</dbReference>
<dbReference type="GO" id="GO:0016491">
    <property type="term" value="F:oxidoreductase activity"/>
    <property type="evidence" value="ECO:0007669"/>
    <property type="project" value="InterPro"/>
</dbReference>
<dbReference type="EMBL" id="FQUL01000035">
    <property type="protein sequence ID" value="SHE89682.1"/>
    <property type="molecule type" value="Genomic_DNA"/>
</dbReference>
<evidence type="ECO:0000313" key="1">
    <source>
        <dbReference type="EMBL" id="SHE89682.1"/>
    </source>
</evidence>
<reference evidence="2" key="1">
    <citation type="submission" date="2016-11" db="EMBL/GenBank/DDBJ databases">
        <authorList>
            <person name="Varghese N."/>
            <person name="Submissions S."/>
        </authorList>
    </citation>
    <scope>NUCLEOTIDE SEQUENCE [LARGE SCALE GENOMIC DNA]</scope>
    <source>
        <strain evidence="2">DSM 19514</strain>
    </source>
</reference>
<proteinExistence type="predicted"/>
<dbReference type="SUPFAM" id="SSF47240">
    <property type="entry name" value="Ferritin-like"/>
    <property type="match status" value="1"/>
</dbReference>
<dbReference type="CDD" id="cd00657">
    <property type="entry name" value="Ferritin_like"/>
    <property type="match status" value="1"/>
</dbReference>
<dbReference type="InterPro" id="IPR009078">
    <property type="entry name" value="Ferritin-like_SF"/>
</dbReference>
<accession>A0A1M4X994</accession>